<feature type="domain" description="Membrane transport protein MMPL" evidence="8">
    <location>
        <begin position="468"/>
        <end position="679"/>
    </location>
</feature>
<feature type="transmembrane region" description="Helical" evidence="7">
    <location>
        <begin position="541"/>
        <end position="562"/>
    </location>
</feature>
<sequence length="707" mass="73649">MDGLRKSSLGVPGRLAEWSARHRLLTIAGWLAAVVLAVVVSGAISGPGARSSDPGETGVAQRVLNRQDGAQATQENMLIGPADPAAVRSAVADLTAALRADRTRVAEVWSPVDASERLADGGRLALVTYQVGGVLKGSSARADAVRTLVDEVAARHPRTRFAQAGDRSLAIAVDRAIGADVRHSERISLPLTIVILLVVFGALVAASIPILLTATTLIATFALISIVDHWLAVNSAAYTMVLLIGVAVGVDYALFSVRRFREELAAGRDVRAAVRIAGATSGRVILVSGAIVVLCLSGLLWTGIDVFRGATAGIAIVVGVAVLGALTVLPAVLASLGHRVDRGRLPRRRGGGRANYSVFWERLATAVTRRPAVWGGAAALLLLAIAAPALGMHLQDAPVTASLPRSVPAIDAANRMNDPFPGAASPARVVVWSDDDRAVDPATVETALAGYPRVTATRYGDVVVARVPLPGDGTDRESVDALAKLRATTIDGLHVAVAGRTAFAADFADQLARRTPFVLVFVLGLAFVLLFVVFRSALVAAVSIALNLLSVGAAYGVLTFVFQDRTGYGGIVSWLPLFLFVLLFGLSMDYHLFLLSRIQERWPARTAIVDGVAASAGVISSAAVIMVAAFSIFMTLSAIEYRMLGVGAAVAILLDATVVRGVLLPAGLALLGERAVRPRSTGDPHPVVDTSSGTRHEGIPSPANADG</sequence>
<feature type="transmembrane region" description="Helical" evidence="7">
    <location>
        <begin position="607"/>
        <end position="634"/>
    </location>
</feature>
<feature type="transmembrane region" description="Helical" evidence="7">
    <location>
        <begin position="517"/>
        <end position="534"/>
    </location>
</feature>
<dbReference type="InterPro" id="IPR004869">
    <property type="entry name" value="MMPL_dom"/>
</dbReference>
<feature type="transmembrane region" description="Helical" evidence="7">
    <location>
        <begin position="372"/>
        <end position="394"/>
    </location>
</feature>
<feature type="transmembrane region" description="Helical" evidence="7">
    <location>
        <begin position="284"/>
        <end position="304"/>
    </location>
</feature>
<dbReference type="Pfam" id="PF03176">
    <property type="entry name" value="MMPL"/>
    <property type="match status" value="2"/>
</dbReference>
<name>A0A545AHX8_9ACTN</name>
<evidence type="ECO:0000313" key="10">
    <source>
        <dbReference type="Proteomes" id="UP000317982"/>
    </source>
</evidence>
<gene>
    <name evidence="9" type="ORF">FL583_32405</name>
</gene>
<evidence type="ECO:0000259" key="8">
    <source>
        <dbReference type="Pfam" id="PF03176"/>
    </source>
</evidence>
<feature type="region of interest" description="Disordered" evidence="6">
    <location>
        <begin position="678"/>
        <end position="707"/>
    </location>
</feature>
<dbReference type="Proteomes" id="UP000317982">
    <property type="component" value="Unassembled WGS sequence"/>
</dbReference>
<dbReference type="PANTHER" id="PTHR33406">
    <property type="entry name" value="MEMBRANE PROTEIN MJ1562-RELATED"/>
    <property type="match status" value="1"/>
</dbReference>
<evidence type="ECO:0000256" key="5">
    <source>
        <dbReference type="ARBA" id="ARBA00023136"/>
    </source>
</evidence>
<dbReference type="InterPro" id="IPR050545">
    <property type="entry name" value="Mycobact_MmpL"/>
</dbReference>
<keyword evidence="4 7" id="KW-1133">Transmembrane helix</keyword>
<evidence type="ECO:0000256" key="3">
    <source>
        <dbReference type="ARBA" id="ARBA00022692"/>
    </source>
</evidence>
<evidence type="ECO:0000256" key="2">
    <source>
        <dbReference type="ARBA" id="ARBA00022475"/>
    </source>
</evidence>
<dbReference type="RefSeq" id="WP_142708691.1">
    <property type="nucleotide sequence ID" value="NZ_VIRS01000032.1"/>
</dbReference>
<keyword evidence="5 7" id="KW-0472">Membrane</keyword>
<dbReference type="OrthoDB" id="7051771at2"/>
<feature type="transmembrane region" description="Helical" evidence="7">
    <location>
        <begin position="574"/>
        <end position="595"/>
    </location>
</feature>
<organism evidence="9 10">
    <name type="scientific">Cryptosporangium phraense</name>
    <dbReference type="NCBI Taxonomy" id="2593070"/>
    <lineage>
        <taxon>Bacteria</taxon>
        <taxon>Bacillati</taxon>
        <taxon>Actinomycetota</taxon>
        <taxon>Actinomycetes</taxon>
        <taxon>Cryptosporangiales</taxon>
        <taxon>Cryptosporangiaceae</taxon>
        <taxon>Cryptosporangium</taxon>
    </lineage>
</organism>
<protein>
    <submittedName>
        <fullName evidence="9">MMPL family transporter</fullName>
    </submittedName>
</protein>
<evidence type="ECO:0000256" key="7">
    <source>
        <dbReference type="SAM" id="Phobius"/>
    </source>
</evidence>
<dbReference type="GO" id="GO:0005886">
    <property type="term" value="C:plasma membrane"/>
    <property type="evidence" value="ECO:0007669"/>
    <property type="project" value="UniProtKB-SubCell"/>
</dbReference>
<feature type="transmembrane region" description="Helical" evidence="7">
    <location>
        <begin position="191"/>
        <end position="224"/>
    </location>
</feature>
<dbReference type="SUPFAM" id="SSF82866">
    <property type="entry name" value="Multidrug efflux transporter AcrB transmembrane domain"/>
    <property type="match status" value="2"/>
</dbReference>
<feature type="transmembrane region" description="Helical" evidence="7">
    <location>
        <begin position="646"/>
        <end position="671"/>
    </location>
</feature>
<comment type="subcellular location">
    <subcellularLocation>
        <location evidence="1">Cell membrane</location>
        <topology evidence="1">Multi-pass membrane protein</topology>
    </subcellularLocation>
</comment>
<keyword evidence="3 7" id="KW-0812">Transmembrane</keyword>
<feature type="transmembrane region" description="Helical" evidence="7">
    <location>
        <begin position="24"/>
        <end position="44"/>
    </location>
</feature>
<feature type="domain" description="Membrane transport protein MMPL" evidence="8">
    <location>
        <begin position="80"/>
        <end position="372"/>
    </location>
</feature>
<feature type="transmembrane region" description="Helical" evidence="7">
    <location>
        <begin position="310"/>
        <end position="337"/>
    </location>
</feature>
<keyword evidence="2" id="KW-1003">Cell membrane</keyword>
<evidence type="ECO:0000313" key="9">
    <source>
        <dbReference type="EMBL" id="TQS40927.1"/>
    </source>
</evidence>
<feature type="transmembrane region" description="Helical" evidence="7">
    <location>
        <begin position="236"/>
        <end position="255"/>
    </location>
</feature>
<accession>A0A545AHX8</accession>
<dbReference type="EMBL" id="VIRS01000032">
    <property type="protein sequence ID" value="TQS40927.1"/>
    <property type="molecule type" value="Genomic_DNA"/>
</dbReference>
<dbReference type="AlphaFoldDB" id="A0A545AHX8"/>
<comment type="caution">
    <text evidence="9">The sequence shown here is derived from an EMBL/GenBank/DDBJ whole genome shotgun (WGS) entry which is preliminary data.</text>
</comment>
<evidence type="ECO:0000256" key="6">
    <source>
        <dbReference type="SAM" id="MobiDB-lite"/>
    </source>
</evidence>
<keyword evidence="10" id="KW-1185">Reference proteome</keyword>
<dbReference type="PANTHER" id="PTHR33406:SF13">
    <property type="entry name" value="MEMBRANE PROTEIN YDFJ"/>
    <property type="match status" value="1"/>
</dbReference>
<proteinExistence type="predicted"/>
<dbReference type="Gene3D" id="1.20.1640.10">
    <property type="entry name" value="Multidrug efflux transporter AcrB transmembrane domain"/>
    <property type="match status" value="2"/>
</dbReference>
<dbReference type="InParanoid" id="A0A545AHX8"/>
<reference evidence="9 10" key="1">
    <citation type="submission" date="2019-07" db="EMBL/GenBank/DDBJ databases">
        <title>Cryptosporangium phraense sp. nov., isolated from plant litter.</title>
        <authorList>
            <person name="Suriyachadkun C."/>
        </authorList>
    </citation>
    <scope>NUCLEOTIDE SEQUENCE [LARGE SCALE GENOMIC DNA]</scope>
    <source>
        <strain evidence="9 10">A-T 5661</strain>
    </source>
</reference>
<evidence type="ECO:0000256" key="1">
    <source>
        <dbReference type="ARBA" id="ARBA00004651"/>
    </source>
</evidence>
<evidence type="ECO:0000256" key="4">
    <source>
        <dbReference type="ARBA" id="ARBA00022989"/>
    </source>
</evidence>